<feature type="transmembrane region" description="Helical" evidence="1">
    <location>
        <begin position="139"/>
        <end position="161"/>
    </location>
</feature>
<dbReference type="PROSITE" id="PS50924">
    <property type="entry name" value="MHYT"/>
    <property type="match status" value="1"/>
</dbReference>
<keyword evidence="1" id="KW-1133">Transmembrane helix</keyword>
<dbReference type="Pfam" id="PF03707">
    <property type="entry name" value="MHYT"/>
    <property type="match status" value="2"/>
</dbReference>
<evidence type="ECO:0000256" key="1">
    <source>
        <dbReference type="PROSITE-ProRule" id="PRU00244"/>
    </source>
</evidence>
<protein>
    <submittedName>
        <fullName evidence="3">MHYT domain-containing protein</fullName>
    </submittedName>
</protein>
<evidence type="ECO:0000313" key="4">
    <source>
        <dbReference type="Proteomes" id="UP001595886"/>
    </source>
</evidence>
<name>A0ABV9QVA9_9GAMM</name>
<dbReference type="EMBL" id="JBHSHD010000010">
    <property type="protein sequence ID" value="MFC4821258.1"/>
    <property type="molecule type" value="Genomic_DNA"/>
</dbReference>
<organism evidence="3 4">
    <name type="scientific">Dokdonella ginsengisoli</name>
    <dbReference type="NCBI Taxonomy" id="363846"/>
    <lineage>
        <taxon>Bacteria</taxon>
        <taxon>Pseudomonadati</taxon>
        <taxon>Pseudomonadota</taxon>
        <taxon>Gammaproteobacteria</taxon>
        <taxon>Lysobacterales</taxon>
        <taxon>Rhodanobacteraceae</taxon>
        <taxon>Dokdonella</taxon>
    </lineage>
</organism>
<feature type="transmembrane region" description="Helical" evidence="1">
    <location>
        <begin position="74"/>
        <end position="95"/>
    </location>
</feature>
<feature type="transmembrane region" description="Helical" evidence="1">
    <location>
        <begin position="214"/>
        <end position="235"/>
    </location>
</feature>
<feature type="domain" description="MHYT" evidence="2">
    <location>
        <begin position="5"/>
        <end position="198"/>
    </location>
</feature>
<keyword evidence="1" id="KW-0812">Transmembrane</keyword>
<feature type="transmembrane region" description="Helical" evidence="1">
    <location>
        <begin position="170"/>
        <end position="189"/>
    </location>
</feature>
<dbReference type="RefSeq" id="WP_380021543.1">
    <property type="nucleotide sequence ID" value="NZ_JBHSHD010000010.1"/>
</dbReference>
<gene>
    <name evidence="3" type="ORF">ACFO6Q_13050</name>
</gene>
<feature type="transmembrane region" description="Helical" evidence="1">
    <location>
        <begin position="12"/>
        <end position="29"/>
    </location>
</feature>
<keyword evidence="4" id="KW-1185">Reference proteome</keyword>
<accession>A0ABV9QVA9</accession>
<sequence>MQGNYDYGLVALSYLIASLAGFVAIEFASRMRARSAGRRSWLMGGALAMGTGIWSMHFVGMTAFSLPVPITYDAWITLLSWIAAVAVSALALYIVGYGKLQHGTLAVGALVMGAGICLMHYGGMWAMRMSPGIVYRPAWFAASVGIAVAASGAALLIIAYLKEVRSGRDIALRVGAALTMGLAVAGMHYTGMGAAQFADGALCAPGNQLSADLLPLPATFATLVILGFGIAFTIADARELARARHAERELELRVHSLAFTDQETGLPNRARLSQLIVERVRMRVPDGFAVVTFRVEGPEGSAPSGDVMTWLKDRIMRSLPDATVARTQPEHLVAMINGHADAVAARCGPLIELVRRDFAVQGRYRLATNRAHCPDDGESPQWLLLRAAPKSVPAGHAEPGQGHAA</sequence>
<feature type="transmembrane region" description="Helical" evidence="1">
    <location>
        <begin position="41"/>
        <end position="68"/>
    </location>
</feature>
<proteinExistence type="predicted"/>
<dbReference type="InterPro" id="IPR005330">
    <property type="entry name" value="MHYT_dom"/>
</dbReference>
<dbReference type="PANTHER" id="PTHR35152">
    <property type="entry name" value="DOMAIN SIGNALLING PROTEIN, PUTATIVE (AFU_ORTHOLOGUE AFUA_5G11310)-RELATED"/>
    <property type="match status" value="1"/>
</dbReference>
<feature type="transmembrane region" description="Helical" evidence="1">
    <location>
        <begin position="107"/>
        <end position="127"/>
    </location>
</feature>
<evidence type="ECO:0000259" key="2">
    <source>
        <dbReference type="PROSITE" id="PS50924"/>
    </source>
</evidence>
<evidence type="ECO:0000313" key="3">
    <source>
        <dbReference type="EMBL" id="MFC4821258.1"/>
    </source>
</evidence>
<dbReference type="PANTHER" id="PTHR35152:SF1">
    <property type="entry name" value="DOMAIN SIGNALLING PROTEIN, PUTATIVE (AFU_ORTHOLOGUE AFUA_5G11310)-RELATED"/>
    <property type="match status" value="1"/>
</dbReference>
<reference evidence="4" key="1">
    <citation type="journal article" date="2019" name="Int. J. Syst. Evol. Microbiol.">
        <title>The Global Catalogue of Microorganisms (GCM) 10K type strain sequencing project: providing services to taxonomists for standard genome sequencing and annotation.</title>
        <authorList>
            <consortium name="The Broad Institute Genomics Platform"/>
            <consortium name="The Broad Institute Genome Sequencing Center for Infectious Disease"/>
            <person name="Wu L."/>
            <person name="Ma J."/>
        </authorList>
    </citation>
    <scope>NUCLEOTIDE SEQUENCE [LARGE SCALE GENOMIC DNA]</scope>
    <source>
        <strain evidence="4">CCUG 30340</strain>
    </source>
</reference>
<comment type="caution">
    <text evidence="3">The sequence shown here is derived from an EMBL/GenBank/DDBJ whole genome shotgun (WGS) entry which is preliminary data.</text>
</comment>
<keyword evidence="1" id="KW-0472">Membrane</keyword>
<dbReference type="Proteomes" id="UP001595886">
    <property type="component" value="Unassembled WGS sequence"/>
</dbReference>